<dbReference type="Gene3D" id="3.40.50.2300">
    <property type="match status" value="1"/>
</dbReference>
<dbReference type="EMBL" id="JAMOIL010000001">
    <property type="protein sequence ID" value="MCM0619114.1"/>
    <property type="molecule type" value="Genomic_DNA"/>
</dbReference>
<name>A0A9X2D507_9ACTN</name>
<dbReference type="SUPFAM" id="SSF52172">
    <property type="entry name" value="CheY-like"/>
    <property type="match status" value="1"/>
</dbReference>
<dbReference type="PANTHER" id="PTHR44591">
    <property type="entry name" value="STRESS RESPONSE REGULATOR PROTEIN 1"/>
    <property type="match status" value="1"/>
</dbReference>
<evidence type="ECO:0000313" key="4">
    <source>
        <dbReference type="EMBL" id="MCM0619114.1"/>
    </source>
</evidence>
<organism evidence="4 5">
    <name type="scientific">Nocardioides bruguierae</name>
    <dbReference type="NCBI Taxonomy" id="2945102"/>
    <lineage>
        <taxon>Bacteria</taxon>
        <taxon>Bacillati</taxon>
        <taxon>Actinomycetota</taxon>
        <taxon>Actinomycetes</taxon>
        <taxon>Propionibacteriales</taxon>
        <taxon>Nocardioidaceae</taxon>
        <taxon>Nocardioides</taxon>
    </lineage>
</organism>
<keyword evidence="5" id="KW-1185">Reference proteome</keyword>
<comment type="caution">
    <text evidence="4">The sequence shown here is derived from an EMBL/GenBank/DDBJ whole genome shotgun (WGS) entry which is preliminary data.</text>
</comment>
<keyword evidence="1 2" id="KW-0597">Phosphoprotein</keyword>
<dbReference type="InterPro" id="IPR050595">
    <property type="entry name" value="Bact_response_regulator"/>
</dbReference>
<proteinExistence type="predicted"/>
<accession>A0A9X2D507</accession>
<dbReference type="GO" id="GO:0000160">
    <property type="term" value="P:phosphorelay signal transduction system"/>
    <property type="evidence" value="ECO:0007669"/>
    <property type="project" value="InterPro"/>
</dbReference>
<evidence type="ECO:0000256" key="1">
    <source>
        <dbReference type="ARBA" id="ARBA00022553"/>
    </source>
</evidence>
<evidence type="ECO:0000256" key="2">
    <source>
        <dbReference type="PROSITE-ProRule" id="PRU00169"/>
    </source>
</evidence>
<evidence type="ECO:0000313" key="5">
    <source>
        <dbReference type="Proteomes" id="UP001139485"/>
    </source>
</evidence>
<dbReference type="PROSITE" id="PS50110">
    <property type="entry name" value="RESPONSE_REGULATORY"/>
    <property type="match status" value="1"/>
</dbReference>
<protein>
    <submittedName>
        <fullName evidence="4">Response regulator transcription factor</fullName>
    </submittedName>
</protein>
<dbReference type="SMART" id="SM00448">
    <property type="entry name" value="REC"/>
    <property type="match status" value="1"/>
</dbReference>
<sequence length="127" mass="13460">MSTVLVVDDEADIREVMDLMLSGAGHRVRTEPDGRGALTALAEESFDLVLLDRTMPGLDGIEVLQELEGSTRAVPPVLMVSALSSRDDLRAAVDAGAVGLLGKPFTRAELLGRVDELTVEPHPPTTG</sequence>
<dbReference type="RefSeq" id="WP_250826004.1">
    <property type="nucleotide sequence ID" value="NZ_JAMOIL010000001.1"/>
</dbReference>
<feature type="domain" description="Response regulatory" evidence="3">
    <location>
        <begin position="3"/>
        <end position="118"/>
    </location>
</feature>
<dbReference type="InterPro" id="IPR001789">
    <property type="entry name" value="Sig_transdc_resp-reg_receiver"/>
</dbReference>
<dbReference type="Proteomes" id="UP001139485">
    <property type="component" value="Unassembled WGS sequence"/>
</dbReference>
<feature type="modified residue" description="4-aspartylphosphate" evidence="2">
    <location>
        <position position="52"/>
    </location>
</feature>
<dbReference type="Pfam" id="PF00072">
    <property type="entry name" value="Response_reg"/>
    <property type="match status" value="1"/>
</dbReference>
<gene>
    <name evidence="4" type="ORF">M8330_02245</name>
</gene>
<dbReference type="InterPro" id="IPR011006">
    <property type="entry name" value="CheY-like_superfamily"/>
</dbReference>
<evidence type="ECO:0000259" key="3">
    <source>
        <dbReference type="PROSITE" id="PS50110"/>
    </source>
</evidence>
<dbReference type="AlphaFoldDB" id="A0A9X2D507"/>
<dbReference type="CDD" id="cd17574">
    <property type="entry name" value="REC_OmpR"/>
    <property type="match status" value="1"/>
</dbReference>
<reference evidence="4" key="1">
    <citation type="submission" date="2022-05" db="EMBL/GenBank/DDBJ databases">
        <authorList>
            <person name="Tuo L."/>
        </authorList>
    </citation>
    <scope>NUCLEOTIDE SEQUENCE</scope>
    <source>
        <strain evidence="4">BSK12Z-4</strain>
    </source>
</reference>
<dbReference type="PANTHER" id="PTHR44591:SF23">
    <property type="entry name" value="CHEY SUBFAMILY"/>
    <property type="match status" value="1"/>
</dbReference>